<evidence type="ECO:0000256" key="2">
    <source>
        <dbReference type="ARBA" id="ARBA00022448"/>
    </source>
</evidence>
<dbReference type="GO" id="GO:0022857">
    <property type="term" value="F:transmembrane transporter activity"/>
    <property type="evidence" value="ECO:0007669"/>
    <property type="project" value="InterPro"/>
</dbReference>
<protein>
    <recommendedName>
        <fullName evidence="10">EamA domain-containing protein</fullName>
    </recommendedName>
</protein>
<feature type="transmembrane region" description="Helical" evidence="7">
    <location>
        <begin position="100"/>
        <end position="120"/>
    </location>
</feature>
<feature type="transmembrane region" description="Helical" evidence="7">
    <location>
        <begin position="157"/>
        <end position="174"/>
    </location>
</feature>
<keyword evidence="6 7" id="KW-0472">Membrane</keyword>
<keyword evidence="5 7" id="KW-1133">Transmembrane helix</keyword>
<comment type="subcellular location">
    <subcellularLocation>
        <location evidence="1">Cell membrane</location>
        <topology evidence="1">Multi-pass membrane protein</topology>
    </subcellularLocation>
</comment>
<dbReference type="PANTHER" id="PTHR30561">
    <property type="entry name" value="SMR FAMILY PROTON-DEPENDENT DRUG EFFLUX TRANSPORTER SUGE"/>
    <property type="match status" value="1"/>
</dbReference>
<gene>
    <name evidence="9" type="ORF">ALAG00032_LOCUS14817</name>
</gene>
<evidence type="ECO:0000256" key="6">
    <source>
        <dbReference type="ARBA" id="ARBA00023136"/>
    </source>
</evidence>
<dbReference type="Pfam" id="PF00893">
    <property type="entry name" value="Multi_Drug_Res"/>
    <property type="match status" value="1"/>
</dbReference>
<dbReference type="InterPro" id="IPR037185">
    <property type="entry name" value="EmrE-like"/>
</dbReference>
<name>A0A7S3K3Q7_9STRA</name>
<keyword evidence="3" id="KW-1003">Cell membrane</keyword>
<evidence type="ECO:0000256" key="8">
    <source>
        <dbReference type="SAM" id="SignalP"/>
    </source>
</evidence>
<feature type="transmembrane region" description="Helical" evidence="7">
    <location>
        <begin position="126"/>
        <end position="148"/>
    </location>
</feature>
<evidence type="ECO:0000256" key="5">
    <source>
        <dbReference type="ARBA" id="ARBA00022989"/>
    </source>
</evidence>
<dbReference type="SUPFAM" id="SSF103481">
    <property type="entry name" value="Multidrug resistance efflux transporter EmrE"/>
    <property type="match status" value="1"/>
</dbReference>
<dbReference type="InterPro" id="IPR000390">
    <property type="entry name" value="Small_drug/metabolite_transptr"/>
</dbReference>
<sequence>MLLVIFSLISSITFAFQSSQQHSPKCFQRYCRLIDESNQLSLTRVTKCKSFKNVSPQRIVALIPKGGASPPLSTGVLLGMTITLEVLATTCMKLATTNKAYYVGVALGYGLCFSIFPMVLRQMPLAVAYAIWSGAGTALTTLVSFICFGEPLTLRKVACILLIISGVIGLNLSGGGH</sequence>
<evidence type="ECO:0008006" key="10">
    <source>
        <dbReference type="Google" id="ProtNLM"/>
    </source>
</evidence>
<organism evidence="9">
    <name type="scientific">Aureoumbra lagunensis</name>
    <dbReference type="NCBI Taxonomy" id="44058"/>
    <lineage>
        <taxon>Eukaryota</taxon>
        <taxon>Sar</taxon>
        <taxon>Stramenopiles</taxon>
        <taxon>Ochrophyta</taxon>
        <taxon>Pelagophyceae</taxon>
        <taxon>Pelagomonadales</taxon>
        <taxon>Aureoumbra</taxon>
    </lineage>
</organism>
<dbReference type="AlphaFoldDB" id="A0A7S3K3Q7"/>
<reference evidence="9" key="1">
    <citation type="submission" date="2021-01" db="EMBL/GenBank/DDBJ databases">
        <authorList>
            <person name="Corre E."/>
            <person name="Pelletier E."/>
            <person name="Niang G."/>
            <person name="Scheremetjew M."/>
            <person name="Finn R."/>
            <person name="Kale V."/>
            <person name="Holt S."/>
            <person name="Cochrane G."/>
            <person name="Meng A."/>
            <person name="Brown T."/>
            <person name="Cohen L."/>
        </authorList>
    </citation>
    <scope>NUCLEOTIDE SEQUENCE</scope>
    <source>
        <strain evidence="9">CCMP1510</strain>
    </source>
</reference>
<keyword evidence="4 7" id="KW-0812">Transmembrane</keyword>
<dbReference type="InterPro" id="IPR045324">
    <property type="entry name" value="Small_multidrug_res"/>
</dbReference>
<feature type="transmembrane region" description="Helical" evidence="7">
    <location>
        <begin position="72"/>
        <end position="88"/>
    </location>
</feature>
<evidence type="ECO:0000256" key="1">
    <source>
        <dbReference type="ARBA" id="ARBA00004651"/>
    </source>
</evidence>
<dbReference type="Gene3D" id="1.10.3730.20">
    <property type="match status" value="1"/>
</dbReference>
<keyword evidence="2" id="KW-0813">Transport</keyword>
<feature type="chain" id="PRO_5031278397" description="EamA domain-containing protein" evidence="8">
    <location>
        <begin position="16"/>
        <end position="177"/>
    </location>
</feature>
<dbReference type="GO" id="GO:0005886">
    <property type="term" value="C:plasma membrane"/>
    <property type="evidence" value="ECO:0007669"/>
    <property type="project" value="UniProtKB-SubCell"/>
</dbReference>
<evidence type="ECO:0000256" key="7">
    <source>
        <dbReference type="SAM" id="Phobius"/>
    </source>
</evidence>
<keyword evidence="8" id="KW-0732">Signal</keyword>
<evidence type="ECO:0000313" key="9">
    <source>
        <dbReference type="EMBL" id="CAE0374014.1"/>
    </source>
</evidence>
<evidence type="ECO:0000256" key="4">
    <source>
        <dbReference type="ARBA" id="ARBA00022692"/>
    </source>
</evidence>
<dbReference type="EMBL" id="HBIJ01022664">
    <property type="protein sequence ID" value="CAE0374014.1"/>
    <property type="molecule type" value="Transcribed_RNA"/>
</dbReference>
<evidence type="ECO:0000256" key="3">
    <source>
        <dbReference type="ARBA" id="ARBA00022475"/>
    </source>
</evidence>
<proteinExistence type="predicted"/>
<feature type="signal peptide" evidence="8">
    <location>
        <begin position="1"/>
        <end position="15"/>
    </location>
</feature>
<dbReference type="PANTHER" id="PTHR30561:SF1">
    <property type="entry name" value="MULTIDRUG TRANSPORTER EMRE"/>
    <property type="match status" value="1"/>
</dbReference>
<accession>A0A7S3K3Q7</accession>